<dbReference type="EnsemblFungi" id="EJT73888">
    <property type="protein sequence ID" value="EJT73888"/>
    <property type="gene ID" value="GGTG_07742"/>
</dbReference>
<dbReference type="VEuPathDB" id="FungiDB:GGTG_07742"/>
<dbReference type="Pfam" id="PF00004">
    <property type="entry name" value="AAA"/>
    <property type="match status" value="1"/>
</dbReference>
<dbReference type="SMART" id="SM00382">
    <property type="entry name" value="AAA"/>
    <property type="match status" value="1"/>
</dbReference>
<dbReference type="SUPFAM" id="SSF52540">
    <property type="entry name" value="P-loop containing nucleoside triphosphate hydrolases"/>
    <property type="match status" value="1"/>
</dbReference>
<dbReference type="RefSeq" id="XP_009223832.1">
    <property type="nucleotide sequence ID" value="XM_009225568.1"/>
</dbReference>
<organism evidence="3">
    <name type="scientific">Gaeumannomyces tritici (strain R3-111a-1)</name>
    <name type="common">Wheat and barley take-all root rot fungus</name>
    <name type="synonym">Gaeumannomyces graminis var. tritici</name>
    <dbReference type="NCBI Taxonomy" id="644352"/>
    <lineage>
        <taxon>Eukaryota</taxon>
        <taxon>Fungi</taxon>
        <taxon>Dikarya</taxon>
        <taxon>Ascomycota</taxon>
        <taxon>Pezizomycotina</taxon>
        <taxon>Sordariomycetes</taxon>
        <taxon>Sordariomycetidae</taxon>
        <taxon>Magnaporthales</taxon>
        <taxon>Magnaporthaceae</taxon>
        <taxon>Gaeumannomyces</taxon>
    </lineage>
</organism>
<dbReference type="eggNOG" id="KOG0742">
    <property type="taxonomic scope" value="Eukaryota"/>
</dbReference>
<reference evidence="3" key="2">
    <citation type="submission" date="2010-07" db="EMBL/GenBank/DDBJ databases">
        <authorList>
            <consortium name="The Broad Institute Genome Sequencing Platform"/>
            <consortium name="Broad Institute Genome Sequencing Center for Infectious Disease"/>
            <person name="Ma L.-J."/>
            <person name="Dead R."/>
            <person name="Young S."/>
            <person name="Zeng Q."/>
            <person name="Koehrsen M."/>
            <person name="Alvarado L."/>
            <person name="Berlin A."/>
            <person name="Chapman S.B."/>
            <person name="Chen Z."/>
            <person name="Freedman E."/>
            <person name="Gellesch M."/>
            <person name="Goldberg J."/>
            <person name="Griggs A."/>
            <person name="Gujja S."/>
            <person name="Heilman E.R."/>
            <person name="Heiman D."/>
            <person name="Hepburn T."/>
            <person name="Howarth C."/>
            <person name="Jen D."/>
            <person name="Larson L."/>
            <person name="Mehta T."/>
            <person name="Neiman D."/>
            <person name="Pearson M."/>
            <person name="Roberts A."/>
            <person name="Saif S."/>
            <person name="Shea T."/>
            <person name="Shenoy N."/>
            <person name="Sisk P."/>
            <person name="Stolte C."/>
            <person name="Sykes S."/>
            <person name="Walk T."/>
            <person name="White J."/>
            <person name="Yandava C."/>
            <person name="Haas B."/>
            <person name="Nusbaum C."/>
            <person name="Birren B."/>
        </authorList>
    </citation>
    <scope>NUCLEOTIDE SEQUENCE</scope>
    <source>
        <strain evidence="3">R3-111a-1</strain>
    </source>
</reference>
<evidence type="ECO:0000313" key="3">
    <source>
        <dbReference type="EMBL" id="EJT73888.1"/>
    </source>
</evidence>
<dbReference type="GO" id="GO:0016887">
    <property type="term" value="F:ATP hydrolysis activity"/>
    <property type="evidence" value="ECO:0007669"/>
    <property type="project" value="InterPro"/>
</dbReference>
<dbReference type="InterPro" id="IPR027417">
    <property type="entry name" value="P-loop_NTPase"/>
</dbReference>
<gene>
    <name evidence="4" type="primary">20348200</name>
    <name evidence="3" type="ORF">GGTG_07742</name>
</gene>
<dbReference type="Pfam" id="PF22942">
    <property type="entry name" value="DUF7025"/>
    <property type="match status" value="1"/>
</dbReference>
<reference evidence="4" key="4">
    <citation type="journal article" date="2015" name="G3 (Bethesda)">
        <title>Genome sequences of three phytopathogenic species of the Magnaporthaceae family of fungi.</title>
        <authorList>
            <person name="Okagaki L.H."/>
            <person name="Nunes C.C."/>
            <person name="Sailsbery J."/>
            <person name="Clay B."/>
            <person name="Brown D."/>
            <person name="John T."/>
            <person name="Oh Y."/>
            <person name="Young N."/>
            <person name="Fitzgerald M."/>
            <person name="Haas B.J."/>
            <person name="Zeng Q."/>
            <person name="Young S."/>
            <person name="Adiconis X."/>
            <person name="Fan L."/>
            <person name="Levin J.Z."/>
            <person name="Mitchell T.K."/>
            <person name="Okubara P.A."/>
            <person name="Farman M.L."/>
            <person name="Kohn L.M."/>
            <person name="Birren B."/>
            <person name="Ma L.-J."/>
            <person name="Dean R.A."/>
        </authorList>
    </citation>
    <scope>NUCLEOTIDE SEQUENCE</scope>
    <source>
        <strain evidence="4">R3-111a-1</strain>
    </source>
</reference>
<evidence type="ECO:0000313" key="5">
    <source>
        <dbReference type="Proteomes" id="UP000006039"/>
    </source>
</evidence>
<sequence length="581" mass="66825">MARTLDDRMARERELHARDTPLCTFRMLWMLLVPGKTVYVRTGAQVSAFVLRSVDINGAGCLSGQSHQLGPYEFNLWYLDYDLNSRSMASRRTLARISPFMAEREILSLDVVPCDIWDRMDGGKLRAKLEALGKKWFGMFHGQYGLYEGQLHDERGVAKFRGKVFVDPVSYFEFQSNGEDSPEFAPSPSWTSVESDGSGSVSRITRRLRARGGPRQQKRERTGAQRLHKAGNIPLPETKGMDKSCDQETLKLRYLLVSKRIKAFVFKTREWHTIDVEFFEKLQANRTPFDRLVIPEARKNMIRSLVYKYTDRKTRPWSADHIQNKGDGQIFLLHGSPGVGKTFTAECIAEVTGQPLLALTCADIGTNEVEMESKLGKWLTLGHRWGAVVLIDEADVLMEKRQHADLKRNSLVSVFLREIEYYRGILFLTTNRVGQFDDAFISRIHVVIHYDNLNKDDRDRIWNQFFDKLEDEKGQEIKILRSARRYVLENPDITSVPWNGREIRNAFQTAVALAEYRFLTIPAPEKAEGDMAELRVEDLKQVCEMTKAFKKYLAEVHDDYDEFERAALGKLRRGSIGDCQE</sequence>
<dbReference type="GeneID" id="20348200"/>
<evidence type="ECO:0000256" key="1">
    <source>
        <dbReference type="SAM" id="MobiDB-lite"/>
    </source>
</evidence>
<evidence type="ECO:0000313" key="4">
    <source>
        <dbReference type="EnsemblFungi" id="EJT73888"/>
    </source>
</evidence>
<dbReference type="PANTHER" id="PTHR46411">
    <property type="entry name" value="FAMILY ATPASE, PUTATIVE-RELATED"/>
    <property type="match status" value="1"/>
</dbReference>
<feature type="domain" description="AAA+ ATPase" evidence="2">
    <location>
        <begin position="327"/>
        <end position="454"/>
    </location>
</feature>
<keyword evidence="5" id="KW-1185">Reference proteome</keyword>
<dbReference type="AlphaFoldDB" id="J3P2J6"/>
<dbReference type="GO" id="GO:0005524">
    <property type="term" value="F:ATP binding"/>
    <property type="evidence" value="ECO:0007669"/>
    <property type="project" value="InterPro"/>
</dbReference>
<dbReference type="Gene3D" id="3.40.50.300">
    <property type="entry name" value="P-loop containing nucleotide triphosphate hydrolases"/>
    <property type="match status" value="1"/>
</dbReference>
<feature type="compositionally biased region" description="Polar residues" evidence="1">
    <location>
        <begin position="188"/>
        <end position="203"/>
    </location>
</feature>
<dbReference type="Pfam" id="PF23232">
    <property type="entry name" value="AAA_lid_13"/>
    <property type="match status" value="1"/>
</dbReference>
<dbReference type="InterPro" id="IPR056599">
    <property type="entry name" value="AAA_lid_fung"/>
</dbReference>
<feature type="region of interest" description="Disordered" evidence="1">
    <location>
        <begin position="178"/>
        <end position="241"/>
    </location>
</feature>
<dbReference type="Proteomes" id="UP000006039">
    <property type="component" value="Unassembled WGS sequence"/>
</dbReference>
<accession>J3P2J6</accession>
<proteinExistence type="predicted"/>
<dbReference type="EMBL" id="GL385398">
    <property type="protein sequence ID" value="EJT73888.1"/>
    <property type="molecule type" value="Genomic_DNA"/>
</dbReference>
<dbReference type="InterPro" id="IPR003959">
    <property type="entry name" value="ATPase_AAA_core"/>
</dbReference>
<reference evidence="5" key="1">
    <citation type="submission" date="2010-07" db="EMBL/GenBank/DDBJ databases">
        <title>The genome sequence of Gaeumannomyces graminis var. tritici strain R3-111a-1.</title>
        <authorList>
            <consortium name="The Broad Institute Genome Sequencing Platform"/>
            <person name="Ma L.-J."/>
            <person name="Dead R."/>
            <person name="Young S."/>
            <person name="Zeng Q."/>
            <person name="Koehrsen M."/>
            <person name="Alvarado L."/>
            <person name="Berlin A."/>
            <person name="Chapman S.B."/>
            <person name="Chen Z."/>
            <person name="Freedman E."/>
            <person name="Gellesch M."/>
            <person name="Goldberg J."/>
            <person name="Griggs A."/>
            <person name="Gujja S."/>
            <person name="Heilman E.R."/>
            <person name="Heiman D."/>
            <person name="Hepburn T."/>
            <person name="Howarth C."/>
            <person name="Jen D."/>
            <person name="Larson L."/>
            <person name="Mehta T."/>
            <person name="Neiman D."/>
            <person name="Pearson M."/>
            <person name="Roberts A."/>
            <person name="Saif S."/>
            <person name="Shea T."/>
            <person name="Shenoy N."/>
            <person name="Sisk P."/>
            <person name="Stolte C."/>
            <person name="Sykes S."/>
            <person name="Walk T."/>
            <person name="White J."/>
            <person name="Yandava C."/>
            <person name="Haas B."/>
            <person name="Nusbaum C."/>
            <person name="Birren B."/>
        </authorList>
    </citation>
    <scope>NUCLEOTIDE SEQUENCE [LARGE SCALE GENOMIC DNA]</scope>
    <source>
        <strain evidence="5">R3-111a-1</strain>
    </source>
</reference>
<reference evidence="3" key="3">
    <citation type="submission" date="2010-09" db="EMBL/GenBank/DDBJ databases">
        <title>Annotation of Gaeumannomyces graminis var. tritici R3-111a-1.</title>
        <authorList>
            <consortium name="The Broad Institute Genome Sequencing Platform"/>
            <person name="Ma L.-J."/>
            <person name="Dead R."/>
            <person name="Young S.K."/>
            <person name="Zeng Q."/>
            <person name="Gargeya S."/>
            <person name="Fitzgerald M."/>
            <person name="Haas B."/>
            <person name="Abouelleil A."/>
            <person name="Alvarado L."/>
            <person name="Arachchi H.M."/>
            <person name="Berlin A."/>
            <person name="Brown A."/>
            <person name="Chapman S.B."/>
            <person name="Chen Z."/>
            <person name="Dunbar C."/>
            <person name="Freedman E."/>
            <person name="Gearin G."/>
            <person name="Gellesch M."/>
            <person name="Goldberg J."/>
            <person name="Griggs A."/>
            <person name="Gujja S."/>
            <person name="Heiman D."/>
            <person name="Howarth C."/>
            <person name="Larson L."/>
            <person name="Lui A."/>
            <person name="MacDonald P.J.P."/>
            <person name="Mehta T."/>
            <person name="Montmayeur A."/>
            <person name="Murphy C."/>
            <person name="Neiman D."/>
            <person name="Pearson M."/>
            <person name="Priest M."/>
            <person name="Roberts A."/>
            <person name="Saif S."/>
            <person name="Shea T."/>
            <person name="Shenoy N."/>
            <person name="Sisk P."/>
            <person name="Stolte C."/>
            <person name="Sykes S."/>
            <person name="Yandava C."/>
            <person name="Wortman J."/>
            <person name="Nusbaum C."/>
            <person name="Birren B."/>
        </authorList>
    </citation>
    <scope>NUCLEOTIDE SEQUENCE</scope>
    <source>
        <strain evidence="3">R3-111a-1</strain>
    </source>
</reference>
<dbReference type="PANTHER" id="PTHR46411:SF4">
    <property type="entry name" value="AAA+ ATPASE DOMAIN-CONTAINING PROTEIN"/>
    <property type="match status" value="1"/>
</dbReference>
<name>J3P2J6_GAET3</name>
<dbReference type="HOGENOM" id="CLU_004471_6_0_1"/>
<dbReference type="STRING" id="644352.J3P2J6"/>
<dbReference type="OrthoDB" id="10042665at2759"/>
<evidence type="ECO:0000259" key="2">
    <source>
        <dbReference type="SMART" id="SM00382"/>
    </source>
</evidence>
<reference evidence="4" key="5">
    <citation type="submission" date="2018-04" db="UniProtKB">
        <authorList>
            <consortium name="EnsemblFungi"/>
        </authorList>
    </citation>
    <scope>IDENTIFICATION</scope>
    <source>
        <strain evidence="4">R3-111a-1</strain>
    </source>
</reference>
<dbReference type="InterPro" id="IPR054289">
    <property type="entry name" value="DUF7025"/>
</dbReference>
<protein>
    <recommendedName>
        <fullName evidence="2">AAA+ ATPase domain-containing protein</fullName>
    </recommendedName>
</protein>
<feature type="compositionally biased region" description="Basic residues" evidence="1">
    <location>
        <begin position="204"/>
        <end position="216"/>
    </location>
</feature>
<dbReference type="InterPro" id="IPR003593">
    <property type="entry name" value="AAA+_ATPase"/>
</dbReference>